<name>A0A1I7I3Z7_9PROT</name>
<evidence type="ECO:0000313" key="3">
    <source>
        <dbReference type="Proteomes" id="UP000182649"/>
    </source>
</evidence>
<dbReference type="RefSeq" id="WP_177219758.1">
    <property type="nucleotide sequence ID" value="NZ_FPBZ01000014.1"/>
</dbReference>
<feature type="compositionally biased region" description="Basic and acidic residues" evidence="1">
    <location>
        <begin position="43"/>
        <end position="58"/>
    </location>
</feature>
<organism evidence="2 3">
    <name type="scientific">Nitrosospira multiformis</name>
    <dbReference type="NCBI Taxonomy" id="1231"/>
    <lineage>
        <taxon>Bacteria</taxon>
        <taxon>Pseudomonadati</taxon>
        <taxon>Pseudomonadota</taxon>
        <taxon>Betaproteobacteria</taxon>
        <taxon>Nitrosomonadales</taxon>
        <taxon>Nitrosomonadaceae</taxon>
        <taxon>Nitrosospira</taxon>
    </lineage>
</organism>
<accession>A0A1I7I3Z7</accession>
<reference evidence="3" key="1">
    <citation type="submission" date="2016-10" db="EMBL/GenBank/DDBJ databases">
        <authorList>
            <person name="Varghese N."/>
            <person name="Submissions S."/>
        </authorList>
    </citation>
    <scope>NUCLEOTIDE SEQUENCE [LARGE SCALE GENOMIC DNA]</scope>
    <source>
        <strain evidence="3">Nl14</strain>
    </source>
</reference>
<dbReference type="AlphaFoldDB" id="A0A1I7I3Z7"/>
<dbReference type="Proteomes" id="UP000182649">
    <property type="component" value="Unassembled WGS sequence"/>
</dbReference>
<gene>
    <name evidence="2" type="ORF">SAMN05216417_11429</name>
</gene>
<protein>
    <submittedName>
        <fullName evidence="2">Uncharacterized protein</fullName>
    </submittedName>
</protein>
<evidence type="ECO:0000313" key="2">
    <source>
        <dbReference type="EMBL" id="SFU67655.1"/>
    </source>
</evidence>
<evidence type="ECO:0000256" key="1">
    <source>
        <dbReference type="SAM" id="MobiDB-lite"/>
    </source>
</evidence>
<dbReference type="EMBL" id="FPBZ01000014">
    <property type="protein sequence ID" value="SFU67655.1"/>
    <property type="molecule type" value="Genomic_DNA"/>
</dbReference>
<sequence length="58" mass="6414">MNYKRAKPKNSRAGCLLCKPHKMNGAKAGRGLQPIGKTGFSNQRKEKLASIDLKDDDK</sequence>
<feature type="region of interest" description="Disordered" evidence="1">
    <location>
        <begin position="26"/>
        <end position="58"/>
    </location>
</feature>
<proteinExistence type="predicted"/>